<dbReference type="SUPFAM" id="SSF56219">
    <property type="entry name" value="DNase I-like"/>
    <property type="match status" value="1"/>
</dbReference>
<feature type="domain" description="Endonuclease/exonuclease/phosphatase" evidence="1">
    <location>
        <begin position="4"/>
        <end position="220"/>
    </location>
</feature>
<name>A0A8S3YK85_9EUPU</name>
<accession>A0A8S3YK85</accession>
<dbReference type="AlphaFoldDB" id="A0A8S3YK85"/>
<dbReference type="PANTHER" id="PTHR19446">
    <property type="entry name" value="REVERSE TRANSCRIPTASES"/>
    <property type="match status" value="1"/>
</dbReference>
<reference evidence="2" key="1">
    <citation type="submission" date="2021-04" db="EMBL/GenBank/DDBJ databases">
        <authorList>
            <consortium name="Molecular Ecology Group"/>
        </authorList>
    </citation>
    <scope>NUCLEOTIDE SEQUENCE</scope>
</reference>
<dbReference type="Proteomes" id="UP000678393">
    <property type="component" value="Unassembled WGS sequence"/>
</dbReference>
<organism evidence="2 3">
    <name type="scientific">Candidula unifasciata</name>
    <dbReference type="NCBI Taxonomy" id="100452"/>
    <lineage>
        <taxon>Eukaryota</taxon>
        <taxon>Metazoa</taxon>
        <taxon>Spiralia</taxon>
        <taxon>Lophotrochozoa</taxon>
        <taxon>Mollusca</taxon>
        <taxon>Gastropoda</taxon>
        <taxon>Heterobranchia</taxon>
        <taxon>Euthyneura</taxon>
        <taxon>Panpulmonata</taxon>
        <taxon>Eupulmonata</taxon>
        <taxon>Stylommatophora</taxon>
        <taxon>Helicina</taxon>
        <taxon>Helicoidea</taxon>
        <taxon>Geomitridae</taxon>
        <taxon>Candidula</taxon>
    </lineage>
</organism>
<gene>
    <name evidence="2" type="ORF">CUNI_LOCUS2995</name>
</gene>
<sequence>MRIGTWNVRSLYEGKLKVVCDEIERLNIQILGICEHRWSGKGHFINEYGSFFVYSGRDVRGQSGVAFCLDKTTAKAIMGYNPVSDRILTIRLKGRPKNITFMQVYAPTSTAEEGEIEDFYAILQDTLNKIDQNDIIIIMGDFNAKVGTGRDENERHVLGKFGLGNRNETGEKLIEFCIENELTIANTLYKQHPRRLFTWTSPDGVTKNQIDYILIQRRWRSSITSAKTLRSADCDTDHQLLEADLKLKLKKLTRGPRPFRFDLTKIPDAYNVEVKNRFEVLMSVQEEMTPDELAVQARDILITAAKDLIPTRTKQHKPWITPYTLELIKQRRELKKKGETNDSRMKYKFFTREIRKYTRKDKNQYVQDCCIKIEQHHKNGRDYEMFKEMKLLTRNFQPQLNVICDRLGNTLTESRQILGRWQEYCSGMYDMNDSEDMNDIHEPVTVEAEPEPSLDEISWAIRSLKNGKSPGCDEIPAELIKAGGEESIKIYHALCEKIWKYGIWPKDWKRTIFIPIPKKGDLKLCTNYRTIALISHASKILLKIIMRKTAKENGRRD</sequence>
<evidence type="ECO:0000313" key="2">
    <source>
        <dbReference type="EMBL" id="CAG5117437.1"/>
    </source>
</evidence>
<evidence type="ECO:0000313" key="3">
    <source>
        <dbReference type="Proteomes" id="UP000678393"/>
    </source>
</evidence>
<dbReference type="GO" id="GO:0003824">
    <property type="term" value="F:catalytic activity"/>
    <property type="evidence" value="ECO:0007669"/>
    <property type="project" value="InterPro"/>
</dbReference>
<dbReference type="CDD" id="cd09076">
    <property type="entry name" value="L1-EN"/>
    <property type="match status" value="1"/>
</dbReference>
<dbReference type="OrthoDB" id="6151301at2759"/>
<dbReference type="EMBL" id="CAJHNH020000405">
    <property type="protein sequence ID" value="CAG5117437.1"/>
    <property type="molecule type" value="Genomic_DNA"/>
</dbReference>
<comment type="caution">
    <text evidence="2">The sequence shown here is derived from an EMBL/GenBank/DDBJ whole genome shotgun (WGS) entry which is preliminary data.</text>
</comment>
<evidence type="ECO:0000259" key="1">
    <source>
        <dbReference type="Pfam" id="PF03372"/>
    </source>
</evidence>
<dbReference type="Gene3D" id="3.60.10.10">
    <property type="entry name" value="Endonuclease/exonuclease/phosphatase"/>
    <property type="match status" value="1"/>
</dbReference>
<keyword evidence="3" id="KW-1185">Reference proteome</keyword>
<dbReference type="Pfam" id="PF03372">
    <property type="entry name" value="Exo_endo_phos"/>
    <property type="match status" value="1"/>
</dbReference>
<dbReference type="InterPro" id="IPR005135">
    <property type="entry name" value="Endo/exonuclease/phosphatase"/>
</dbReference>
<dbReference type="InterPro" id="IPR036691">
    <property type="entry name" value="Endo/exonu/phosph_ase_sf"/>
</dbReference>
<protein>
    <recommendedName>
        <fullName evidence="1">Endonuclease/exonuclease/phosphatase domain-containing protein</fullName>
    </recommendedName>
</protein>
<proteinExistence type="predicted"/>